<dbReference type="PROSITE" id="PS50808">
    <property type="entry name" value="ZF_BED"/>
    <property type="match status" value="1"/>
</dbReference>
<keyword evidence="4" id="KW-0805">Transcription regulation</keyword>
<keyword evidence="1" id="KW-0479">Metal-binding</keyword>
<dbReference type="SUPFAM" id="SSF57667">
    <property type="entry name" value="beta-beta-alpha zinc fingers"/>
    <property type="match status" value="1"/>
</dbReference>
<dbReference type="Pfam" id="PF02892">
    <property type="entry name" value="zf-BED"/>
    <property type="match status" value="1"/>
</dbReference>
<dbReference type="SUPFAM" id="SSF140996">
    <property type="entry name" value="Hermes dimerisation domain"/>
    <property type="match status" value="1"/>
</dbReference>
<dbReference type="AlphaFoldDB" id="A0AA88YVF9"/>
<dbReference type="PANTHER" id="PTHR46481">
    <property type="entry name" value="ZINC FINGER BED DOMAIN-CONTAINING PROTEIN 4"/>
    <property type="match status" value="1"/>
</dbReference>
<keyword evidence="3" id="KW-0862">Zinc</keyword>
<dbReference type="SMART" id="SM00614">
    <property type="entry name" value="ZnF_BED"/>
    <property type="match status" value="1"/>
</dbReference>
<evidence type="ECO:0000256" key="5">
    <source>
        <dbReference type="ARBA" id="ARBA00023163"/>
    </source>
</evidence>
<evidence type="ECO:0000313" key="8">
    <source>
        <dbReference type="EMBL" id="KAK3106942.1"/>
    </source>
</evidence>
<evidence type="ECO:0000259" key="7">
    <source>
        <dbReference type="PROSITE" id="PS50808"/>
    </source>
</evidence>
<organism evidence="8 9">
    <name type="scientific">Pinctada imbricata</name>
    <name type="common">Atlantic pearl-oyster</name>
    <name type="synonym">Pinctada martensii</name>
    <dbReference type="NCBI Taxonomy" id="66713"/>
    <lineage>
        <taxon>Eukaryota</taxon>
        <taxon>Metazoa</taxon>
        <taxon>Spiralia</taxon>
        <taxon>Lophotrochozoa</taxon>
        <taxon>Mollusca</taxon>
        <taxon>Bivalvia</taxon>
        <taxon>Autobranchia</taxon>
        <taxon>Pteriomorphia</taxon>
        <taxon>Pterioida</taxon>
        <taxon>Pterioidea</taxon>
        <taxon>Pteriidae</taxon>
        <taxon>Pinctada</taxon>
    </lineage>
</organism>
<dbReference type="InterPro" id="IPR036236">
    <property type="entry name" value="Znf_C2H2_sf"/>
</dbReference>
<dbReference type="Proteomes" id="UP001186944">
    <property type="component" value="Unassembled WGS sequence"/>
</dbReference>
<proteinExistence type="predicted"/>
<dbReference type="GO" id="GO:0008270">
    <property type="term" value="F:zinc ion binding"/>
    <property type="evidence" value="ECO:0007669"/>
    <property type="project" value="UniProtKB-KW"/>
</dbReference>
<evidence type="ECO:0000256" key="1">
    <source>
        <dbReference type="ARBA" id="ARBA00022723"/>
    </source>
</evidence>
<evidence type="ECO:0000256" key="6">
    <source>
        <dbReference type="PROSITE-ProRule" id="PRU00027"/>
    </source>
</evidence>
<keyword evidence="9" id="KW-1185">Reference proteome</keyword>
<comment type="caution">
    <text evidence="8">The sequence shown here is derived from an EMBL/GenBank/DDBJ whole genome shotgun (WGS) entry which is preliminary data.</text>
</comment>
<keyword evidence="2 6" id="KW-0863">Zinc-finger</keyword>
<dbReference type="GO" id="GO:0003677">
    <property type="term" value="F:DNA binding"/>
    <property type="evidence" value="ECO:0007669"/>
    <property type="project" value="InterPro"/>
</dbReference>
<evidence type="ECO:0000256" key="3">
    <source>
        <dbReference type="ARBA" id="ARBA00022833"/>
    </source>
</evidence>
<dbReference type="PANTHER" id="PTHR46481:SF4">
    <property type="entry name" value="ZINC FINGER BED DOMAIN-CONTAINING PROTEIN 4"/>
    <property type="match status" value="1"/>
</dbReference>
<dbReference type="EMBL" id="VSWD01000002">
    <property type="protein sequence ID" value="KAK3106942.1"/>
    <property type="molecule type" value="Genomic_DNA"/>
</dbReference>
<dbReference type="InterPro" id="IPR052035">
    <property type="entry name" value="ZnF_BED_domain_contain"/>
</dbReference>
<accession>A0AA88YVF9</accession>
<dbReference type="InterPro" id="IPR012337">
    <property type="entry name" value="RNaseH-like_sf"/>
</dbReference>
<keyword evidence="5" id="KW-0804">Transcription</keyword>
<sequence length="272" mass="30761">MAEQQEDQGVEKLKDPPKSYRSKVWSYYGFRDSRDLKEKATCRLCFSDITCKTGSTSSMTHHLKRKHGIDLVQDTDKTSDLTGLSSSSSKADCNDIRPYSTVQSDAFKYMIKVLDPRYELPSRTYFSEKVMPEIYQTVVARVKTQLDKAPSVAITTDSWTSRATENFVAVTAHFINKNWDVENYTLQTKKFSESHTSVNLATGLDDVVSEWKLFRGDCKPAITTDNAQNIVNAANELQKILTIISTALTIEHQIEHRRTPSKLEVGSGAREE</sequence>
<name>A0AA88YVF9_PINIB</name>
<gene>
    <name evidence="8" type="ORF">FSP39_003400</name>
</gene>
<evidence type="ECO:0000256" key="2">
    <source>
        <dbReference type="ARBA" id="ARBA00022771"/>
    </source>
</evidence>
<protein>
    <recommendedName>
        <fullName evidence="7">BED-type domain-containing protein</fullName>
    </recommendedName>
</protein>
<dbReference type="SUPFAM" id="SSF53098">
    <property type="entry name" value="Ribonuclease H-like"/>
    <property type="match status" value="1"/>
</dbReference>
<evidence type="ECO:0000256" key="4">
    <source>
        <dbReference type="ARBA" id="ARBA00023015"/>
    </source>
</evidence>
<reference evidence="8" key="1">
    <citation type="submission" date="2019-08" db="EMBL/GenBank/DDBJ databases">
        <title>The improved chromosome-level genome for the pearl oyster Pinctada fucata martensii using PacBio sequencing and Hi-C.</title>
        <authorList>
            <person name="Zheng Z."/>
        </authorList>
    </citation>
    <scope>NUCLEOTIDE SEQUENCE</scope>
    <source>
        <strain evidence="8">ZZ-2019</strain>
        <tissue evidence="8">Adductor muscle</tissue>
    </source>
</reference>
<feature type="domain" description="BED-type" evidence="7">
    <location>
        <begin position="19"/>
        <end position="74"/>
    </location>
</feature>
<dbReference type="InterPro" id="IPR003656">
    <property type="entry name" value="Znf_BED"/>
</dbReference>
<evidence type="ECO:0000313" key="9">
    <source>
        <dbReference type="Proteomes" id="UP001186944"/>
    </source>
</evidence>